<comment type="caution">
    <text evidence="1">The sequence shown here is derived from an EMBL/GenBank/DDBJ whole genome shotgun (WGS) entry which is preliminary data.</text>
</comment>
<accession>A0AAJ0BSD8</accession>
<dbReference type="EMBL" id="MU839026">
    <property type="protein sequence ID" value="KAK1763628.1"/>
    <property type="molecule type" value="Genomic_DNA"/>
</dbReference>
<gene>
    <name evidence="1" type="ORF">QBC33DRAFT_549598</name>
</gene>
<keyword evidence="2" id="KW-1185">Reference proteome</keyword>
<reference evidence="1" key="1">
    <citation type="submission" date="2023-06" db="EMBL/GenBank/DDBJ databases">
        <title>Genome-scale phylogeny and comparative genomics of the fungal order Sordariales.</title>
        <authorList>
            <consortium name="Lawrence Berkeley National Laboratory"/>
            <person name="Hensen N."/>
            <person name="Bonometti L."/>
            <person name="Westerberg I."/>
            <person name="Brannstrom I.O."/>
            <person name="Guillou S."/>
            <person name="Cros-Aarteil S."/>
            <person name="Calhoun S."/>
            <person name="Haridas S."/>
            <person name="Kuo A."/>
            <person name="Mondo S."/>
            <person name="Pangilinan J."/>
            <person name="Riley R."/>
            <person name="Labutti K."/>
            <person name="Andreopoulos B."/>
            <person name="Lipzen A."/>
            <person name="Chen C."/>
            <person name="Yanf M."/>
            <person name="Daum C."/>
            <person name="Ng V."/>
            <person name="Clum A."/>
            <person name="Steindorff A."/>
            <person name="Ohm R."/>
            <person name="Martin F."/>
            <person name="Silar P."/>
            <person name="Natvig D."/>
            <person name="Lalanne C."/>
            <person name="Gautier V."/>
            <person name="Ament-Velasquez S.L."/>
            <person name="Kruys A."/>
            <person name="Hutchinson M.I."/>
            <person name="Powell A.J."/>
            <person name="Barry K."/>
            <person name="Miller A.N."/>
            <person name="Grigoriev I.V."/>
            <person name="Debuchy R."/>
            <person name="Gladieux P."/>
            <person name="Thoren M.H."/>
            <person name="Johannesson H."/>
        </authorList>
    </citation>
    <scope>NUCLEOTIDE SEQUENCE</scope>
    <source>
        <strain evidence="1">8032-3</strain>
    </source>
</reference>
<dbReference type="AlphaFoldDB" id="A0AAJ0BSD8"/>
<dbReference type="RefSeq" id="XP_060279841.1">
    <property type="nucleotide sequence ID" value="XM_060428977.1"/>
</dbReference>
<name>A0AAJ0BSD8_9PEZI</name>
<organism evidence="1 2">
    <name type="scientific">Phialemonium atrogriseum</name>
    <dbReference type="NCBI Taxonomy" id="1093897"/>
    <lineage>
        <taxon>Eukaryota</taxon>
        <taxon>Fungi</taxon>
        <taxon>Dikarya</taxon>
        <taxon>Ascomycota</taxon>
        <taxon>Pezizomycotina</taxon>
        <taxon>Sordariomycetes</taxon>
        <taxon>Sordariomycetidae</taxon>
        <taxon>Cephalothecales</taxon>
        <taxon>Cephalothecaceae</taxon>
        <taxon>Phialemonium</taxon>
    </lineage>
</organism>
<evidence type="ECO:0000313" key="2">
    <source>
        <dbReference type="Proteomes" id="UP001244011"/>
    </source>
</evidence>
<sequence length="124" mass="13927">MFLAKYVIALGGPALILRSPVHPWNTTANRVVHIQRRHTGREISRLILYCLGLGATDRVYRHDVHGTPAKNCWKFLRVKGVPRPLETILPQVTYKQHGCVGGACGHPSTSDWRHFDSQGYGENT</sequence>
<dbReference type="GeneID" id="85312164"/>
<dbReference type="Proteomes" id="UP001244011">
    <property type="component" value="Unassembled WGS sequence"/>
</dbReference>
<protein>
    <submittedName>
        <fullName evidence="1">Uncharacterized protein</fullName>
    </submittedName>
</protein>
<proteinExistence type="predicted"/>
<evidence type="ECO:0000313" key="1">
    <source>
        <dbReference type="EMBL" id="KAK1763628.1"/>
    </source>
</evidence>